<dbReference type="Proteomes" id="UP000008672">
    <property type="component" value="Unassembled WGS sequence"/>
</dbReference>
<dbReference type="OMA" id="TQVPEYI"/>
<evidence type="ECO:0000256" key="1">
    <source>
        <dbReference type="SAM" id="Coils"/>
    </source>
</evidence>
<reference evidence="3" key="3">
    <citation type="submission" date="2025-09" db="UniProtKB">
        <authorList>
            <consortium name="Ensembl"/>
        </authorList>
    </citation>
    <scope>IDENTIFICATION</scope>
</reference>
<keyword evidence="1" id="KW-0175">Coiled coil</keyword>
<dbReference type="Ensembl" id="ENSLACT00000020299.1">
    <property type="protein sequence ID" value="ENSLACP00000020161.1"/>
    <property type="gene ID" value="ENSLACG00000017719.1"/>
</dbReference>
<name>H3BE40_LATCH</name>
<keyword evidence="4" id="KW-1185">Reference proteome</keyword>
<feature type="region of interest" description="Disordered" evidence="2">
    <location>
        <begin position="1"/>
        <end position="55"/>
    </location>
</feature>
<dbReference type="FunCoup" id="H3BE40">
    <property type="interactions" value="6"/>
</dbReference>
<dbReference type="EMBL" id="AFYH01036588">
    <property type="status" value="NOT_ANNOTATED_CDS"/>
    <property type="molecule type" value="Genomic_DNA"/>
</dbReference>
<dbReference type="InParanoid" id="H3BE40"/>
<evidence type="ECO:0000313" key="4">
    <source>
        <dbReference type="Proteomes" id="UP000008672"/>
    </source>
</evidence>
<dbReference type="EMBL" id="AFYH01036589">
    <property type="status" value="NOT_ANNOTATED_CDS"/>
    <property type="molecule type" value="Genomic_DNA"/>
</dbReference>
<reference evidence="3" key="2">
    <citation type="submission" date="2025-08" db="UniProtKB">
        <authorList>
            <consortium name="Ensembl"/>
        </authorList>
    </citation>
    <scope>IDENTIFICATION</scope>
</reference>
<evidence type="ECO:0000256" key="2">
    <source>
        <dbReference type="SAM" id="MobiDB-lite"/>
    </source>
</evidence>
<reference evidence="4" key="1">
    <citation type="submission" date="2011-08" db="EMBL/GenBank/DDBJ databases">
        <title>The draft genome of Latimeria chalumnae.</title>
        <authorList>
            <person name="Di Palma F."/>
            <person name="Alfoldi J."/>
            <person name="Johnson J."/>
            <person name="Berlin A."/>
            <person name="Gnerre S."/>
            <person name="Jaffe D."/>
            <person name="MacCallum I."/>
            <person name="Young S."/>
            <person name="Walker B.J."/>
            <person name="Lander E."/>
            <person name="Lindblad-Toh K."/>
        </authorList>
    </citation>
    <scope>NUCLEOTIDE SEQUENCE [LARGE SCALE GENOMIC DNA]</scope>
    <source>
        <strain evidence="4">Wild caught</strain>
    </source>
</reference>
<proteinExistence type="predicted"/>
<dbReference type="Pfam" id="PF15265">
    <property type="entry name" value="FAM196"/>
    <property type="match status" value="1"/>
</dbReference>
<protein>
    <submittedName>
        <fullName evidence="3">Inhibitory synaptic factor family member 2B</fullName>
    </submittedName>
</protein>
<dbReference type="InterPro" id="IPR029337">
    <property type="entry name" value="INSYN2"/>
</dbReference>
<dbReference type="HOGENOM" id="CLU_543970_0_0_1"/>
<evidence type="ECO:0000313" key="3">
    <source>
        <dbReference type="Ensembl" id="ENSLACP00000020161.1"/>
    </source>
</evidence>
<dbReference type="AlphaFoldDB" id="H3BE40"/>
<organism evidence="3 4">
    <name type="scientific">Latimeria chalumnae</name>
    <name type="common">Coelacanth</name>
    <dbReference type="NCBI Taxonomy" id="7897"/>
    <lineage>
        <taxon>Eukaryota</taxon>
        <taxon>Metazoa</taxon>
        <taxon>Chordata</taxon>
        <taxon>Craniata</taxon>
        <taxon>Vertebrata</taxon>
        <taxon>Euteleostomi</taxon>
        <taxon>Coelacanthiformes</taxon>
        <taxon>Coelacanthidae</taxon>
        <taxon>Latimeria</taxon>
    </lineage>
</organism>
<gene>
    <name evidence="3" type="primary">INSYN2B</name>
</gene>
<dbReference type="PANTHER" id="PTHR28682:SF2">
    <property type="entry name" value="PROTEIN INSYN2B"/>
    <property type="match status" value="1"/>
</dbReference>
<accession>H3BE40</accession>
<dbReference type="EMBL" id="AFYH01036590">
    <property type="status" value="NOT_ANNOTATED_CDS"/>
    <property type="molecule type" value="Genomic_DNA"/>
</dbReference>
<sequence length="534" mass="60063">MAERSMKARSVSLKQNSIDSTDLVRQAHHRRSKSQQVRFKEDSTSKKQTGLTGLEAKPHKNSSVLAAKAQMSSHRNLSNYAIAFPRSQKSLKNIAIQTSPSLKKHFPVFKKKKINASKSPLLISLDSACSQRVNSKAYEKDNISTDFSHLVVTEDVERNETKKINEATQFLKRRPTAQRNGPKRICLDSNTSVLLEKASTSTQVPDCKHQSSPQESKSSNYVSCMSADLSNLLHSSGLISQSDQNCLPSLDHGKPLLCSYKSSKNNETTVHQDFCKAGKIDLELFVSNEHSGTRESPALSSQLNHSCTDGCHRDQVKPTQSEINSDCATLNNDNQATMPSPKSDASRSKPTCQEEIQHNFVQFEPSRTKNCLDSFQINPSLRKKGIKSQTNKDIKGINQIHLAHGELYDLQGRLQSIEETLQSNQEKIKILLNVIQDLEKARALSEGRSFYRTGQDLNNCSTCQSTACIIYSVEYDFTQQEGKFHQVLNTLDREGESSKTARPQKLEAYSQMCESETKNQKNPKKEKKRCFWWL</sequence>
<dbReference type="eggNOG" id="ENOG502QT66">
    <property type="taxonomic scope" value="Eukaryota"/>
</dbReference>
<feature type="coiled-coil region" evidence="1">
    <location>
        <begin position="414"/>
        <end position="441"/>
    </location>
</feature>
<dbReference type="PANTHER" id="PTHR28682">
    <property type="entry name" value="INHIBITORY SYNAPTIC FACTOR 2A-RELATED"/>
    <property type="match status" value="1"/>
</dbReference>
<dbReference type="STRING" id="7897.ENSLACP00000020161"/>
<dbReference type="GeneTree" id="ENSGT00530000063787"/>